<dbReference type="Pfam" id="PF00685">
    <property type="entry name" value="Sulfotransfer_1"/>
    <property type="match status" value="1"/>
</dbReference>
<dbReference type="Proteomes" id="UP000035681">
    <property type="component" value="Unplaced"/>
</dbReference>
<evidence type="ECO:0000256" key="1">
    <source>
        <dbReference type="ARBA" id="ARBA00005771"/>
    </source>
</evidence>
<evidence type="ECO:0000256" key="2">
    <source>
        <dbReference type="ARBA" id="ARBA00022679"/>
    </source>
</evidence>
<dbReference type="SUPFAM" id="SSF52540">
    <property type="entry name" value="P-loop containing nucleoside triphosphate hydrolases"/>
    <property type="match status" value="1"/>
</dbReference>
<reference evidence="5" key="1">
    <citation type="submission" date="2024-02" db="UniProtKB">
        <authorList>
            <consortium name="WormBaseParasite"/>
        </authorList>
    </citation>
    <scope>IDENTIFICATION</scope>
</reference>
<keyword evidence="2" id="KW-0808">Transferase</keyword>
<dbReference type="InterPro" id="IPR027417">
    <property type="entry name" value="P-loop_NTPase"/>
</dbReference>
<keyword evidence="4" id="KW-1185">Reference proteome</keyword>
<name>A0AAF5CRD9_STRER</name>
<proteinExistence type="inferred from homology"/>
<dbReference type="PANTHER" id="PTHR11783">
    <property type="entry name" value="SULFOTRANSFERASE SULT"/>
    <property type="match status" value="1"/>
</dbReference>
<accession>A0AAF5CRD9</accession>
<comment type="similarity">
    <text evidence="1">Belongs to the sulfotransferase 1 family.</text>
</comment>
<protein>
    <submittedName>
        <fullName evidence="5">Sulfotransfer_1 domain-containing protein</fullName>
    </submittedName>
</protein>
<evidence type="ECO:0000313" key="4">
    <source>
        <dbReference type="Proteomes" id="UP000035681"/>
    </source>
</evidence>
<dbReference type="InterPro" id="IPR000863">
    <property type="entry name" value="Sulfotransferase_dom"/>
</dbReference>
<dbReference type="GO" id="GO:0008146">
    <property type="term" value="F:sulfotransferase activity"/>
    <property type="evidence" value="ECO:0007669"/>
    <property type="project" value="InterPro"/>
</dbReference>
<organism evidence="4 5">
    <name type="scientific">Strongyloides stercoralis</name>
    <name type="common">Threadworm</name>
    <dbReference type="NCBI Taxonomy" id="6248"/>
    <lineage>
        <taxon>Eukaryota</taxon>
        <taxon>Metazoa</taxon>
        <taxon>Ecdysozoa</taxon>
        <taxon>Nematoda</taxon>
        <taxon>Chromadorea</taxon>
        <taxon>Rhabditida</taxon>
        <taxon>Tylenchina</taxon>
        <taxon>Panagrolaimomorpha</taxon>
        <taxon>Strongyloidoidea</taxon>
        <taxon>Strongyloididae</taxon>
        <taxon>Strongyloides</taxon>
    </lineage>
</organism>
<dbReference type="AlphaFoldDB" id="A0AAF5CRD9"/>
<sequence>MIAKERTSHMFNIIKKEENDILPYLNDSSCHYTICIHEEDGKVVYQHLGCPKQSKFDNEDWPPIFKPSFVRSAKLLKIRDNDVFVCTYVKCGTTWVQHISCQLLKVDYGPHQGKELSITSPMIERMGSEYVDGLPSPRLLKTHFNYKNCPKNKNAKYIFCIRNPKDCLVSYYHHNKNFKIYNWEDGKFDTFFKLFVEGKLAFGNYFEHLKSWLPHIYDDNVLFLKYEDMLADLEDSVYKIGQFLGGRAKEMVENLDTLRNIVNNSTFESMKVNQNRWFPSTHLRNETFIRKGGSRDWKNYFTKEQSDIIDKMYAQFFSGTEAEFWFTSEMAWEDEFDEDICSDDNEMLSVSSLESSILSTVGKNGILINEGSNNTLSSSILGSSVDSGCGSIVTMSSLMANKVNSNYNPILECKKRNRCDSNYSISTGYAQFLPSSINSNQLGQGQNEKIPQNFDYNPFNIQRNNPIGTSNDYYPQFSPNTPFMNQDDIYNNKYNPIEKTTFFEPSLYLHDSQDTPLREDKKDYNLYDNKDINPNNYILSTNKDTRTDNKNNFPKNNNIYGGELKDKAFNLQEKNINVSKNSTGFFPYEFEKNTPVVNETNIINKKNISNLVEHLPYKPLFPIFNKKKLEEVPTVEKNNFPMPTKFNPIVVSSDKENVAKISDSNMVNEINNFYNNKNIKNIETKNEPNINVMDKENSILNVNKNNAKINENNKTLSNELLGSKEGQSIKPDKNGIPGFPAFPFGDFFNIPNMKMNNPTQNSPSFPPTVNKNIPPNFPSFPQFNFNNMNNPFGNNFLQPPKMAQSNLPSKN</sequence>
<evidence type="ECO:0000259" key="3">
    <source>
        <dbReference type="Pfam" id="PF00685"/>
    </source>
</evidence>
<evidence type="ECO:0000313" key="5">
    <source>
        <dbReference type="WBParaSite" id="TCONS_00000602.p1"/>
    </source>
</evidence>
<feature type="domain" description="Sulfotransferase" evidence="3">
    <location>
        <begin position="80"/>
        <end position="319"/>
    </location>
</feature>
<dbReference type="WBParaSite" id="TCONS_00000602.p1">
    <property type="protein sequence ID" value="TCONS_00000602.p1"/>
    <property type="gene ID" value="XLOC_000591"/>
</dbReference>
<dbReference type="Gene3D" id="3.40.50.300">
    <property type="entry name" value="P-loop containing nucleotide triphosphate hydrolases"/>
    <property type="match status" value="1"/>
</dbReference>